<dbReference type="PANTHER" id="PTHR42709:SF11">
    <property type="entry name" value="DEDA FAMILY PROTEIN"/>
    <property type="match status" value="1"/>
</dbReference>
<comment type="caution">
    <text evidence="3">The sequence shown here is derived from an EMBL/GenBank/DDBJ whole genome shotgun (WGS) entry which is preliminary data.</text>
</comment>
<dbReference type="OrthoDB" id="9810270at2"/>
<dbReference type="RefSeq" id="WP_101252451.1">
    <property type="nucleotide sequence ID" value="NZ_PIUM01000027.1"/>
</dbReference>
<dbReference type="AlphaFoldDB" id="A0A2N3PQW9"/>
<keyword evidence="1" id="KW-0472">Membrane</keyword>
<feature type="transmembrane region" description="Helical" evidence="1">
    <location>
        <begin position="171"/>
        <end position="191"/>
    </location>
</feature>
<dbReference type="InterPro" id="IPR051311">
    <property type="entry name" value="DedA_domain"/>
</dbReference>
<dbReference type="GO" id="GO:0005886">
    <property type="term" value="C:plasma membrane"/>
    <property type="evidence" value="ECO:0007669"/>
    <property type="project" value="TreeGrafter"/>
</dbReference>
<name>A0A2N3PQW9_9PROT</name>
<sequence length="192" mass="21527">MLKRVYDWMMGLASHRYALWWLMAVSFIESSVFPIPPDIMLIPMVLAARGKAWRYAALATVASVAGGWLGYGIGFFLFDAIGRPIIALYHLESGFATFQSWFAENGGWVILAKGWTPIPFKLITITAGFSHLDPLVFTVASIVSRAMRFFLVAGLLYYFGEPIRDFIERRLTLVTTAFVVALVGGFLVIRYI</sequence>
<accession>A0A2N3PQW9</accession>
<feature type="transmembrane region" description="Helical" evidence="1">
    <location>
        <begin position="20"/>
        <end position="48"/>
    </location>
</feature>
<keyword evidence="1" id="KW-0812">Transmembrane</keyword>
<feature type="transmembrane region" description="Helical" evidence="1">
    <location>
        <begin position="135"/>
        <end position="159"/>
    </location>
</feature>
<proteinExistence type="predicted"/>
<evidence type="ECO:0000259" key="2">
    <source>
        <dbReference type="Pfam" id="PF09335"/>
    </source>
</evidence>
<dbReference type="PANTHER" id="PTHR42709">
    <property type="entry name" value="ALKALINE PHOSPHATASE LIKE PROTEIN"/>
    <property type="match status" value="1"/>
</dbReference>
<feature type="transmembrane region" description="Helical" evidence="1">
    <location>
        <begin position="55"/>
        <end position="78"/>
    </location>
</feature>
<dbReference type="Proteomes" id="UP000233293">
    <property type="component" value="Unassembled WGS sequence"/>
</dbReference>
<evidence type="ECO:0000313" key="4">
    <source>
        <dbReference type="Proteomes" id="UP000233293"/>
    </source>
</evidence>
<organism evidence="3 4">
    <name type="scientific">Telmatospirillum siberiense</name>
    <dbReference type="NCBI Taxonomy" id="382514"/>
    <lineage>
        <taxon>Bacteria</taxon>
        <taxon>Pseudomonadati</taxon>
        <taxon>Pseudomonadota</taxon>
        <taxon>Alphaproteobacteria</taxon>
        <taxon>Rhodospirillales</taxon>
        <taxon>Rhodospirillaceae</taxon>
        <taxon>Telmatospirillum</taxon>
    </lineage>
</organism>
<evidence type="ECO:0000256" key="1">
    <source>
        <dbReference type="SAM" id="Phobius"/>
    </source>
</evidence>
<keyword evidence="1" id="KW-1133">Transmembrane helix</keyword>
<keyword evidence="4" id="KW-1185">Reference proteome</keyword>
<feature type="domain" description="VTT" evidence="2">
    <location>
        <begin position="35"/>
        <end position="157"/>
    </location>
</feature>
<reference evidence="4" key="1">
    <citation type="submission" date="2017-12" db="EMBL/GenBank/DDBJ databases">
        <title>Draft genome sequence of Telmatospirillum siberiense 26-4b1T, an acidotolerant peatland alphaproteobacterium potentially involved in sulfur cycling.</title>
        <authorList>
            <person name="Hausmann B."/>
            <person name="Pjevac P."/>
            <person name="Schreck K."/>
            <person name="Herbold C.W."/>
            <person name="Daims H."/>
            <person name="Wagner M."/>
            <person name="Pester M."/>
            <person name="Loy A."/>
        </authorList>
    </citation>
    <scope>NUCLEOTIDE SEQUENCE [LARGE SCALE GENOMIC DNA]</scope>
    <source>
        <strain evidence="4">26-4b1</strain>
    </source>
</reference>
<dbReference type="Pfam" id="PF09335">
    <property type="entry name" value="VTT_dom"/>
    <property type="match status" value="1"/>
</dbReference>
<protein>
    <submittedName>
        <fullName evidence="3">Cytochrome B</fullName>
    </submittedName>
</protein>
<evidence type="ECO:0000313" key="3">
    <source>
        <dbReference type="EMBL" id="PKU22801.1"/>
    </source>
</evidence>
<dbReference type="InterPro" id="IPR032816">
    <property type="entry name" value="VTT_dom"/>
</dbReference>
<dbReference type="EMBL" id="PIUM01000027">
    <property type="protein sequence ID" value="PKU22801.1"/>
    <property type="molecule type" value="Genomic_DNA"/>
</dbReference>
<gene>
    <name evidence="3" type="ORF">CWS72_20135</name>
</gene>